<evidence type="ECO:0000256" key="1">
    <source>
        <dbReference type="ARBA" id="ARBA00004141"/>
    </source>
</evidence>
<evidence type="ECO:0000256" key="3">
    <source>
        <dbReference type="ARBA" id="ARBA00022692"/>
    </source>
</evidence>
<evidence type="ECO:0000256" key="4">
    <source>
        <dbReference type="ARBA" id="ARBA00022989"/>
    </source>
</evidence>
<comment type="similarity">
    <text evidence="2 7">Belongs to the CTL (choline transporter-like) family.</text>
</comment>
<evidence type="ECO:0000256" key="8">
    <source>
        <dbReference type="SAM" id="MobiDB-lite"/>
    </source>
</evidence>
<keyword evidence="6" id="KW-0325">Glycoprotein</keyword>
<comment type="caution">
    <text evidence="7">Lacks conserved residue(s) required for the propagation of feature annotation.</text>
</comment>
<dbReference type="EMBL" id="CAJPWZ010000833">
    <property type="protein sequence ID" value="CAG2201150.1"/>
    <property type="molecule type" value="Genomic_DNA"/>
</dbReference>
<organism evidence="9 10">
    <name type="scientific">Mytilus edulis</name>
    <name type="common">Blue mussel</name>
    <dbReference type="NCBI Taxonomy" id="6550"/>
    <lineage>
        <taxon>Eukaryota</taxon>
        <taxon>Metazoa</taxon>
        <taxon>Spiralia</taxon>
        <taxon>Lophotrochozoa</taxon>
        <taxon>Mollusca</taxon>
        <taxon>Bivalvia</taxon>
        <taxon>Autobranchia</taxon>
        <taxon>Pteriomorphia</taxon>
        <taxon>Mytilida</taxon>
        <taxon>Mytiloidea</taxon>
        <taxon>Mytilidae</taxon>
        <taxon>Mytilinae</taxon>
        <taxon>Mytilus</taxon>
    </lineage>
</organism>
<protein>
    <recommendedName>
        <fullName evidence="7">Choline transporter-like protein</fullName>
    </recommendedName>
</protein>
<feature type="transmembrane region" description="Helical" evidence="7">
    <location>
        <begin position="276"/>
        <end position="301"/>
    </location>
</feature>
<dbReference type="PANTHER" id="PTHR12385:SF14">
    <property type="entry name" value="CHOLINE TRANSPORTER-LIKE 2"/>
    <property type="match status" value="1"/>
</dbReference>
<name>A0A8S3R238_MYTED</name>
<proteinExistence type="inferred from homology"/>
<feature type="transmembrane region" description="Helical" evidence="7">
    <location>
        <begin position="61"/>
        <end position="82"/>
    </location>
</feature>
<evidence type="ECO:0000256" key="6">
    <source>
        <dbReference type="ARBA" id="ARBA00023180"/>
    </source>
</evidence>
<accession>A0A8S3R238</accession>
<feature type="transmembrane region" description="Helical" evidence="7">
    <location>
        <begin position="326"/>
        <end position="348"/>
    </location>
</feature>
<keyword evidence="10" id="KW-1185">Reference proteome</keyword>
<feature type="transmembrane region" description="Helical" evidence="7">
    <location>
        <begin position="249"/>
        <end position="269"/>
    </location>
</feature>
<comment type="caution">
    <text evidence="9">The sequence shown here is derived from an EMBL/GenBank/DDBJ whole genome shotgun (WGS) entry which is preliminary data.</text>
</comment>
<feature type="transmembrane region" description="Helical" evidence="7">
    <location>
        <begin position="369"/>
        <end position="386"/>
    </location>
</feature>
<evidence type="ECO:0000256" key="5">
    <source>
        <dbReference type="ARBA" id="ARBA00023136"/>
    </source>
</evidence>
<evidence type="ECO:0000256" key="2">
    <source>
        <dbReference type="ARBA" id="ARBA00007168"/>
    </source>
</evidence>
<dbReference type="Pfam" id="PF04515">
    <property type="entry name" value="Choline_transpo"/>
    <property type="match status" value="1"/>
</dbReference>
<dbReference type="GO" id="GO:0022857">
    <property type="term" value="F:transmembrane transporter activity"/>
    <property type="evidence" value="ECO:0007669"/>
    <property type="project" value="UniProtKB-UniRule"/>
</dbReference>
<keyword evidence="4 7" id="KW-1133">Transmembrane helix</keyword>
<comment type="subcellular location">
    <subcellularLocation>
        <location evidence="7">Cell membrane</location>
        <topology evidence="7">Multi-pass membrane protein</topology>
    </subcellularLocation>
    <subcellularLocation>
        <location evidence="1">Membrane</location>
        <topology evidence="1">Multi-pass membrane protein</topology>
    </subcellularLocation>
</comment>
<evidence type="ECO:0000313" key="10">
    <source>
        <dbReference type="Proteomes" id="UP000683360"/>
    </source>
</evidence>
<dbReference type="AlphaFoldDB" id="A0A8S3R238"/>
<dbReference type="InterPro" id="IPR007603">
    <property type="entry name" value="Choline_transptr-like"/>
</dbReference>
<dbReference type="OrthoDB" id="6158634at2759"/>
<dbReference type="Proteomes" id="UP000683360">
    <property type="component" value="Unassembled WGS sequence"/>
</dbReference>
<gene>
    <name evidence="9" type="ORF">MEDL_15764</name>
</gene>
<dbReference type="GO" id="GO:0005886">
    <property type="term" value="C:plasma membrane"/>
    <property type="evidence" value="ECO:0007669"/>
    <property type="project" value="UniProtKB-SubCell"/>
</dbReference>
<sequence length="505" mass="57393">MENNADGIEINNIEQRASNNHDSVDEIDSKNLDEADPTHGTPLKYDPNFKGPIKNRSCTDIICCLLFLIFIGGLVVVAIFAFKYGDPKLLLYPVNSNNELCGYGKQIMGVGVFVTGCPTPQICVTKCPGSNFVYNPVKGSGQFDEKYCKARFDASMDPKNVIRDDVCSPYYFKSRPVINRCVPSFLFDFLDKGGDLMEKVKNESLVNVTDSASNELTDEIIKEGLNVYGIFLKAKEYGEKIVEDVVTSWWMIIIGLFIATLLSLIWIFTMRWLAGIMVWFTVLVFIALFGFATWYCFWNYIDLKDTDASFTVHFAVINFNFSKPKMFLTFGIIAAIILAIVLLILLILCERIKIAIALIKEGSRAVGSMISDWFWITVAVFLASTGRSQTFEFNNKTEYQFDNDTWDYSKIQKASSKYLGDLGCKDPSVNESRSEVCQFLKNQEENFVFYSQIYNLFMLFWLVNFCIALGQMSLAGAFASYYWAFHKPKDVPTFPLMGSVWRSFR</sequence>
<keyword evidence="3 7" id="KW-0812">Transmembrane</keyword>
<reference evidence="9" key="1">
    <citation type="submission" date="2021-03" db="EMBL/GenBank/DDBJ databases">
        <authorList>
            <person name="Bekaert M."/>
        </authorList>
    </citation>
    <scope>NUCLEOTIDE SEQUENCE</scope>
</reference>
<feature type="transmembrane region" description="Helical" evidence="7">
    <location>
        <begin position="458"/>
        <end position="484"/>
    </location>
</feature>
<comment type="function">
    <text evidence="7">Choline transporter.</text>
</comment>
<keyword evidence="5 7" id="KW-0472">Membrane</keyword>
<evidence type="ECO:0000256" key="7">
    <source>
        <dbReference type="RuleBase" id="RU368066"/>
    </source>
</evidence>
<dbReference type="PANTHER" id="PTHR12385">
    <property type="entry name" value="CHOLINE TRANSPORTER-LIKE (SLC FAMILY 44)"/>
    <property type="match status" value="1"/>
</dbReference>
<feature type="compositionally biased region" description="Basic and acidic residues" evidence="8">
    <location>
        <begin position="22"/>
        <end position="37"/>
    </location>
</feature>
<feature type="region of interest" description="Disordered" evidence="8">
    <location>
        <begin position="19"/>
        <end position="43"/>
    </location>
</feature>
<evidence type="ECO:0000313" key="9">
    <source>
        <dbReference type="EMBL" id="CAG2201150.1"/>
    </source>
</evidence>